<sequence length="417" mass="46929">MKKRIAFISEHASPLVTPGSVDAGGQNVYVGELAKQLSRMGYAVDVFTRRENPDLPAVTMWMEEVRVIQIDAGPAKVVAKEELLPYMAAFREEMISFMEEEQTAYHLVHANFFMSALVAMELKQLLGIPFVVTFHALGHVRKIYQGDKDRFPPERTDIETEVILQANQIIAECPQDKEDLINYYKAPVHKITIIPCGVNLDEVYAVDKEKAREILKLPKNEKIILQLGRMVPRKGVDNVIRAMAQLKMPDVKLIIVGSNVPASSGDVDYELERLRTLANELKVGAQVIFAGQRSRHELKHYYSAADLFITTPWYEPFGITPLESMACGTPVIGSDVGGIKYSVADGRTGLLVPPEDPVSLAAAIFKLLQDDSLRQEMGSNAIKRIHALFTWECVARKMKYLYQQVINEAYYEKSHIY</sequence>
<evidence type="ECO:0000256" key="1">
    <source>
        <dbReference type="ARBA" id="ARBA00022676"/>
    </source>
</evidence>
<dbReference type="PANTHER" id="PTHR12526:SF510">
    <property type="entry name" value="D-INOSITOL 3-PHOSPHATE GLYCOSYLTRANSFERASE"/>
    <property type="match status" value="1"/>
</dbReference>
<dbReference type="Proteomes" id="UP000261174">
    <property type="component" value="Unassembled WGS sequence"/>
</dbReference>
<reference evidence="5 6" key="1">
    <citation type="submission" date="2018-08" db="EMBL/GenBank/DDBJ databases">
        <title>Chitinophaga sp. K20C18050901, a novel bacterium isolated from forest soil.</title>
        <authorList>
            <person name="Wang C."/>
        </authorList>
    </citation>
    <scope>NUCLEOTIDE SEQUENCE [LARGE SCALE GENOMIC DNA]</scope>
    <source>
        <strain evidence="5 6">K20C18050901</strain>
    </source>
</reference>
<name>A0A3E1P9D2_9BACT</name>
<keyword evidence="2 5" id="KW-0808">Transferase</keyword>
<dbReference type="CDD" id="cd03800">
    <property type="entry name" value="GT4_sucrose_synthase"/>
    <property type="match status" value="1"/>
</dbReference>
<keyword evidence="6" id="KW-1185">Reference proteome</keyword>
<dbReference type="Pfam" id="PF00534">
    <property type="entry name" value="Glycos_transf_1"/>
    <property type="match status" value="1"/>
</dbReference>
<accession>A0A3E1P9D2</accession>
<dbReference type="OrthoDB" id="9810929at2"/>
<protein>
    <submittedName>
        <fullName evidence="5">Glycosyltransferase family 1 protein</fullName>
    </submittedName>
</protein>
<dbReference type="RefSeq" id="WP_116852067.1">
    <property type="nucleotide sequence ID" value="NZ_QTJV01000001.1"/>
</dbReference>
<organism evidence="5 6">
    <name type="scientific">Chitinophaga silvisoli</name>
    <dbReference type="NCBI Taxonomy" id="2291814"/>
    <lineage>
        <taxon>Bacteria</taxon>
        <taxon>Pseudomonadati</taxon>
        <taxon>Bacteroidota</taxon>
        <taxon>Chitinophagia</taxon>
        <taxon>Chitinophagales</taxon>
        <taxon>Chitinophagaceae</taxon>
        <taxon>Chitinophaga</taxon>
    </lineage>
</organism>
<dbReference type="Pfam" id="PF13439">
    <property type="entry name" value="Glyco_transf_4"/>
    <property type="match status" value="1"/>
</dbReference>
<dbReference type="AlphaFoldDB" id="A0A3E1P9D2"/>
<evidence type="ECO:0000259" key="4">
    <source>
        <dbReference type="Pfam" id="PF13439"/>
    </source>
</evidence>
<feature type="domain" description="Glycosyl transferase family 1" evidence="3">
    <location>
        <begin position="207"/>
        <end position="384"/>
    </location>
</feature>
<dbReference type="InterPro" id="IPR001296">
    <property type="entry name" value="Glyco_trans_1"/>
</dbReference>
<evidence type="ECO:0000313" key="5">
    <source>
        <dbReference type="EMBL" id="RFM36747.1"/>
    </source>
</evidence>
<evidence type="ECO:0000256" key="2">
    <source>
        <dbReference type="ARBA" id="ARBA00022679"/>
    </source>
</evidence>
<comment type="caution">
    <text evidence="5">The sequence shown here is derived from an EMBL/GenBank/DDBJ whole genome shotgun (WGS) entry which is preliminary data.</text>
</comment>
<dbReference type="Gene3D" id="3.40.50.2000">
    <property type="entry name" value="Glycogen Phosphorylase B"/>
    <property type="match status" value="2"/>
</dbReference>
<feature type="domain" description="Glycosyltransferase subfamily 4-like N-terminal" evidence="4">
    <location>
        <begin position="24"/>
        <end position="201"/>
    </location>
</feature>
<gene>
    <name evidence="5" type="ORF">DXN04_04395</name>
</gene>
<evidence type="ECO:0000313" key="6">
    <source>
        <dbReference type="Proteomes" id="UP000261174"/>
    </source>
</evidence>
<dbReference type="GO" id="GO:0016757">
    <property type="term" value="F:glycosyltransferase activity"/>
    <property type="evidence" value="ECO:0007669"/>
    <property type="project" value="UniProtKB-KW"/>
</dbReference>
<dbReference type="EMBL" id="QTJV01000001">
    <property type="protein sequence ID" value="RFM36747.1"/>
    <property type="molecule type" value="Genomic_DNA"/>
</dbReference>
<dbReference type="InterPro" id="IPR028098">
    <property type="entry name" value="Glyco_trans_4-like_N"/>
</dbReference>
<proteinExistence type="predicted"/>
<evidence type="ECO:0000259" key="3">
    <source>
        <dbReference type="Pfam" id="PF00534"/>
    </source>
</evidence>
<dbReference type="SUPFAM" id="SSF53756">
    <property type="entry name" value="UDP-Glycosyltransferase/glycogen phosphorylase"/>
    <property type="match status" value="1"/>
</dbReference>
<dbReference type="PANTHER" id="PTHR12526">
    <property type="entry name" value="GLYCOSYLTRANSFERASE"/>
    <property type="match status" value="1"/>
</dbReference>
<keyword evidence="1" id="KW-0328">Glycosyltransferase</keyword>